<feature type="domain" description="NAD-dependent epimerase/dehydratase" evidence="1">
    <location>
        <begin position="4"/>
        <end position="45"/>
    </location>
</feature>
<dbReference type="AlphaFoldDB" id="A0A6C0QN89"/>
<dbReference type="SUPFAM" id="SSF51735">
    <property type="entry name" value="NAD(P)-binding Rossmann-fold domains"/>
    <property type="match status" value="1"/>
</dbReference>
<organism evidence="2 3">
    <name type="scientific">Paenibacillus larvae subsp. larvae</name>
    <dbReference type="NCBI Taxonomy" id="147375"/>
    <lineage>
        <taxon>Bacteria</taxon>
        <taxon>Bacillati</taxon>
        <taxon>Bacillota</taxon>
        <taxon>Bacilli</taxon>
        <taxon>Bacillales</taxon>
        <taxon>Paenibacillaceae</taxon>
        <taxon>Paenibacillus</taxon>
    </lineage>
</organism>
<dbReference type="Pfam" id="PF01370">
    <property type="entry name" value="Epimerase"/>
    <property type="match status" value="1"/>
</dbReference>
<sequence>MRRVLVTGRMGFIGSNFVRYWRERHPADIVVNLDLLTYAGNMRNPGRSGRGAALSFRLR</sequence>
<name>A0A6C0QN89_9BACL</name>
<evidence type="ECO:0000313" key="2">
    <source>
        <dbReference type="EMBL" id="QHZ50179.1"/>
    </source>
</evidence>
<evidence type="ECO:0000259" key="1">
    <source>
        <dbReference type="Pfam" id="PF01370"/>
    </source>
</evidence>
<dbReference type="InterPro" id="IPR036291">
    <property type="entry name" value="NAD(P)-bd_dom_sf"/>
</dbReference>
<reference evidence="2 3" key="1">
    <citation type="journal article" date="2020" name="Int. J. Med. Microbiol.">
        <title>Discovery of Paenibacillus larvae ERIC V: Phenotypic and genomic comparison to genotypes ERIC I-IV reveal different inventories of virulence factors which correlate with epidemiological prevalences of American Foulbrood.</title>
        <authorList>
            <person name="Beims H."/>
            <person name="Bunk B."/>
            <person name="Erler S."/>
            <person name="Mohr K.I."/>
            <person name="Sproer C."/>
            <person name="Pradella S."/>
            <person name="Gunther G."/>
            <person name="Rohde M."/>
            <person name="von der Ohe W."/>
            <person name="Steinert M."/>
        </authorList>
    </citation>
    <scope>NUCLEOTIDE SEQUENCE [LARGE SCALE GENOMIC DNA]</scope>
    <source>
        <strain evidence="2">Eric_V</strain>
    </source>
</reference>
<dbReference type="Gene3D" id="3.40.50.720">
    <property type="entry name" value="NAD(P)-binding Rossmann-like Domain"/>
    <property type="match status" value="1"/>
</dbReference>
<dbReference type="GO" id="GO:0008460">
    <property type="term" value="F:dTDP-glucose 4,6-dehydratase activity"/>
    <property type="evidence" value="ECO:0007669"/>
    <property type="project" value="UniProtKB-EC"/>
</dbReference>
<gene>
    <name evidence="2" type="primary">rfbB2_2</name>
    <name evidence="2" type="ORF">ERICV_01004</name>
</gene>
<dbReference type="EC" id="4.2.1.46" evidence="2"/>
<accession>A0A6C0QN89</accession>
<protein>
    <submittedName>
        <fullName evidence="2">dTDP-glucose 4,6-dehydratase</fullName>
        <ecNumber evidence="2">4.2.1.46</ecNumber>
    </submittedName>
</protein>
<proteinExistence type="predicted"/>
<dbReference type="Proteomes" id="UP000464330">
    <property type="component" value="Chromosome"/>
</dbReference>
<dbReference type="EMBL" id="CP019717">
    <property type="protein sequence ID" value="QHZ50179.1"/>
    <property type="molecule type" value="Genomic_DNA"/>
</dbReference>
<dbReference type="InterPro" id="IPR001509">
    <property type="entry name" value="Epimerase_deHydtase"/>
</dbReference>
<keyword evidence="2" id="KW-0456">Lyase</keyword>
<evidence type="ECO:0000313" key="3">
    <source>
        <dbReference type="Proteomes" id="UP000464330"/>
    </source>
</evidence>